<dbReference type="Pfam" id="PF12937">
    <property type="entry name" value="F-box-like"/>
    <property type="match status" value="1"/>
</dbReference>
<sequence>MEAHRESSEPAPETASAASAAAAAAASVLGDDDLLREILLRLGLPTALVRAAAVSRRWLRCASDPAFLRRFRARHPPRLLGFYVNTGDAQRLRFVPLARDPELAAVVRRGSFDLGEEAGSVRDCRNGRVLVFVGRKYVVCSPLHPGRGNDNLPEPPFPPEAYTLLYYLNDFLFYENTDDSVSCTSVTVMCSPRQAWVHLSDLQAGVWGEGRYSGMIDLPVPGTLRGCDHHELFSNGKLYMMCLPHHIVGFDLPSMSSFCIELPDAVQYEYLENIGLSCAEGSGIFLIHLKGFQISVWLYRTDCSSIGTWKLIDTICLQQAFCHLAELTWDLMPDVIRVAAVGDNADFVLLRIDHKLYYMHISSRTVEMVYEASPGHGSLYGVYPFMMPWPPTFPALNVGHDHDQ</sequence>
<dbReference type="Gramene" id="TKW38686">
    <property type="protein sequence ID" value="TKW38686"/>
    <property type="gene ID" value="SEVIR_1G132000v2"/>
</dbReference>
<accession>A0A4V6DCQ5</accession>
<evidence type="ECO:0000259" key="2">
    <source>
        <dbReference type="Pfam" id="PF23635"/>
    </source>
</evidence>
<dbReference type="InterPro" id="IPR056594">
    <property type="entry name" value="AT5G49610-like_b-prop"/>
</dbReference>
<dbReference type="SUPFAM" id="SSF81383">
    <property type="entry name" value="F-box domain"/>
    <property type="match status" value="1"/>
</dbReference>
<dbReference type="InterPro" id="IPR001810">
    <property type="entry name" value="F-box_dom"/>
</dbReference>
<dbReference type="AlphaFoldDB" id="A0A4V6DCQ5"/>
<proteinExistence type="predicted"/>
<protein>
    <submittedName>
        <fullName evidence="3">Uncharacterized protein</fullName>
    </submittedName>
</protein>
<dbReference type="Pfam" id="PF23635">
    <property type="entry name" value="Beta-prop_AT5G49610-like"/>
    <property type="match status" value="1"/>
</dbReference>
<dbReference type="Gene3D" id="1.20.1280.50">
    <property type="match status" value="1"/>
</dbReference>
<gene>
    <name evidence="3" type="ORF">SEVIR_1G132000v2</name>
</gene>
<dbReference type="Proteomes" id="UP000298652">
    <property type="component" value="Chromosome 1"/>
</dbReference>
<name>A0A4V6DCQ5_SETVI</name>
<evidence type="ECO:0000313" key="4">
    <source>
        <dbReference type="Proteomes" id="UP000298652"/>
    </source>
</evidence>
<feature type="domain" description="F-box" evidence="1">
    <location>
        <begin position="32"/>
        <end position="71"/>
    </location>
</feature>
<evidence type="ECO:0000259" key="1">
    <source>
        <dbReference type="Pfam" id="PF12937"/>
    </source>
</evidence>
<dbReference type="InterPro" id="IPR036047">
    <property type="entry name" value="F-box-like_dom_sf"/>
</dbReference>
<evidence type="ECO:0000313" key="3">
    <source>
        <dbReference type="EMBL" id="TKW38686.1"/>
    </source>
</evidence>
<dbReference type="OMA" id="FVFLEVD"/>
<reference evidence="3" key="1">
    <citation type="submission" date="2019-03" db="EMBL/GenBank/DDBJ databases">
        <title>WGS assembly of Setaria viridis.</title>
        <authorList>
            <person name="Huang P."/>
            <person name="Jenkins J."/>
            <person name="Grimwood J."/>
            <person name="Barry K."/>
            <person name="Healey A."/>
            <person name="Mamidi S."/>
            <person name="Sreedasyam A."/>
            <person name="Shu S."/>
            <person name="Feldman M."/>
            <person name="Wu J."/>
            <person name="Yu Y."/>
            <person name="Chen C."/>
            <person name="Johnson J."/>
            <person name="Rokhsar D."/>
            <person name="Baxter I."/>
            <person name="Schmutz J."/>
            <person name="Brutnell T."/>
            <person name="Kellogg E."/>
        </authorList>
    </citation>
    <scope>NUCLEOTIDE SEQUENCE [LARGE SCALE GENOMIC DNA]</scope>
</reference>
<feature type="domain" description="F-box protein AT5G49610-like beta-propeller" evidence="2">
    <location>
        <begin position="121"/>
        <end position="393"/>
    </location>
</feature>
<organism evidence="3 4">
    <name type="scientific">Setaria viridis</name>
    <name type="common">Green bristlegrass</name>
    <name type="synonym">Setaria italica subsp. viridis</name>
    <dbReference type="NCBI Taxonomy" id="4556"/>
    <lineage>
        <taxon>Eukaryota</taxon>
        <taxon>Viridiplantae</taxon>
        <taxon>Streptophyta</taxon>
        <taxon>Embryophyta</taxon>
        <taxon>Tracheophyta</taxon>
        <taxon>Spermatophyta</taxon>
        <taxon>Magnoliopsida</taxon>
        <taxon>Liliopsida</taxon>
        <taxon>Poales</taxon>
        <taxon>Poaceae</taxon>
        <taxon>PACMAD clade</taxon>
        <taxon>Panicoideae</taxon>
        <taxon>Panicodae</taxon>
        <taxon>Paniceae</taxon>
        <taxon>Cenchrinae</taxon>
        <taxon>Setaria</taxon>
    </lineage>
</organism>
<dbReference type="PANTHER" id="PTHR33207">
    <property type="entry name" value="F-BOX DOMAIN CONTAINING PROTEIN-RELATED"/>
    <property type="match status" value="1"/>
</dbReference>
<dbReference type="EMBL" id="CM016552">
    <property type="protein sequence ID" value="TKW38686.1"/>
    <property type="molecule type" value="Genomic_DNA"/>
</dbReference>
<keyword evidence="4" id="KW-1185">Reference proteome</keyword>